<accession>A0ABR9SJ74</accession>
<dbReference type="Proteomes" id="UP000715965">
    <property type="component" value="Unassembled WGS sequence"/>
</dbReference>
<evidence type="ECO:0008006" key="4">
    <source>
        <dbReference type="Google" id="ProtNLM"/>
    </source>
</evidence>
<dbReference type="EMBL" id="JADDOJ010000098">
    <property type="protein sequence ID" value="MBE7942421.1"/>
    <property type="molecule type" value="Genomic_DNA"/>
</dbReference>
<evidence type="ECO:0000313" key="3">
    <source>
        <dbReference type="Proteomes" id="UP000715965"/>
    </source>
</evidence>
<sequence>MQRRHRTGRPARSAALLALGLVLGAAAAAAGLPPASCSSDGQARPVALLERFTSADCESCWADRATPAARRGELALDWVVPSARGDEAPLSAAALPEARERLDALHQPGPAPASSLRSPVLASGQTLRVALGLPLNDYIGATLALRPAGAGPWSAWLVLVERVPAGEEGSPVPRQVARAVFRPDWDAPASGVRRELRALRIPEGAKPERLSLLAWVQDARGRVVAAAQSACASGTGGR</sequence>
<reference evidence="2 3" key="1">
    <citation type="submission" date="2020-10" db="EMBL/GenBank/DDBJ databases">
        <title>Draft genome of Ramlibacter aquaticus LMG 30558.</title>
        <authorList>
            <person name="Props R."/>
        </authorList>
    </citation>
    <scope>NUCLEOTIDE SEQUENCE [LARGE SCALE GENOMIC DNA]</scope>
    <source>
        <strain evidence="2 3">LMG 30558</strain>
    </source>
</reference>
<feature type="signal peptide" evidence="1">
    <location>
        <begin position="1"/>
        <end position="28"/>
    </location>
</feature>
<comment type="caution">
    <text evidence="2">The sequence shown here is derived from an EMBL/GenBank/DDBJ whole genome shotgun (WGS) entry which is preliminary data.</text>
</comment>
<feature type="chain" id="PRO_5045679947" description="DUF1223 domain-containing protein" evidence="1">
    <location>
        <begin position="29"/>
        <end position="238"/>
    </location>
</feature>
<protein>
    <recommendedName>
        <fullName evidence="4">DUF1223 domain-containing protein</fullName>
    </recommendedName>
</protein>
<proteinExistence type="predicted"/>
<gene>
    <name evidence="2" type="ORF">IM725_17775</name>
</gene>
<evidence type="ECO:0000313" key="2">
    <source>
        <dbReference type="EMBL" id="MBE7942421.1"/>
    </source>
</evidence>
<organism evidence="2 3">
    <name type="scientific">Ramlibacter aquaticus</name>
    <dbReference type="NCBI Taxonomy" id="2780094"/>
    <lineage>
        <taxon>Bacteria</taxon>
        <taxon>Pseudomonadati</taxon>
        <taxon>Pseudomonadota</taxon>
        <taxon>Betaproteobacteria</taxon>
        <taxon>Burkholderiales</taxon>
        <taxon>Comamonadaceae</taxon>
        <taxon>Ramlibacter</taxon>
    </lineage>
</organism>
<evidence type="ECO:0000256" key="1">
    <source>
        <dbReference type="SAM" id="SignalP"/>
    </source>
</evidence>
<keyword evidence="3" id="KW-1185">Reference proteome</keyword>
<keyword evidence="1" id="KW-0732">Signal</keyword>
<name>A0ABR9SJ74_9BURK</name>